<dbReference type="RefSeq" id="YP_007354695.1">
    <property type="nucleotide sequence ID" value="NC_020104.1"/>
</dbReference>
<protein>
    <submittedName>
        <fullName evidence="3">Cyclin-domain protein</fullName>
    </submittedName>
</protein>
<dbReference type="SUPFAM" id="SSF47954">
    <property type="entry name" value="Cyclin-like"/>
    <property type="match status" value="1"/>
</dbReference>
<keyword evidence="1" id="KW-0195">Cyclin</keyword>
<dbReference type="GeneID" id="14445821"/>
<dbReference type="InterPro" id="IPR013763">
    <property type="entry name" value="Cyclin-like_dom"/>
</dbReference>
<sequence length="156" mass="18667">MIYLVILYNLLNILMDLFNHYKNLTHNHRIAIIDWISEIGKHFKLKYGTVQLSFVILDNYLINETNKIISLDLEKISIVCLVLAAKSDSLQFFDLSDAEQTCDYIYNLEELENLELHILEKIEYFILRETYWQHIKNIVIKKSLSNDLYTISYYFF</sequence>
<evidence type="ECO:0000313" key="4">
    <source>
        <dbReference type="Proteomes" id="UP000201640"/>
    </source>
</evidence>
<gene>
    <name evidence="3" type="ORF">Moumou_00740</name>
</gene>
<dbReference type="Proteomes" id="UP000201640">
    <property type="component" value="Segment"/>
</dbReference>
<keyword evidence="4" id="KW-1185">Reference proteome</keyword>
<accession>L7RCE6</accession>
<dbReference type="Pfam" id="PF00134">
    <property type="entry name" value="Cyclin_N"/>
    <property type="match status" value="1"/>
</dbReference>
<proteinExistence type="inferred from homology"/>
<dbReference type="Gene3D" id="1.10.472.10">
    <property type="entry name" value="Cyclin-like"/>
    <property type="match status" value="1"/>
</dbReference>
<organism evidence="3 4">
    <name type="scientific">Acanthamoeba polyphaga moumouvirus</name>
    <dbReference type="NCBI Taxonomy" id="1269028"/>
    <lineage>
        <taxon>Viruses</taxon>
        <taxon>Varidnaviria</taxon>
        <taxon>Bamfordvirae</taxon>
        <taxon>Nucleocytoviricota</taxon>
        <taxon>Megaviricetes</taxon>
        <taxon>Imitervirales</taxon>
        <taxon>Mimiviridae</taxon>
        <taxon>Megamimivirinae</taxon>
        <taxon>Moumouvirus</taxon>
    </lineage>
</organism>
<reference evidence="3 4" key="1">
    <citation type="journal article" date="2012" name="Genome Biol. Evol.">
        <title>Related Giant Viruses in Distant Locations and Different Habitats: Acanthamoeba polyphaga moumouvirus Represents a Third Lineage of the Mimiviridae That Is Close to the Megavirus Lineage.</title>
        <authorList>
            <person name="Yoosuf N."/>
            <person name="Yutin N."/>
            <person name="Colson P."/>
            <person name="Shabalina S.A."/>
            <person name="Pagnier I."/>
            <person name="Robert C."/>
            <person name="Azza S."/>
            <person name="Klose T."/>
            <person name="Wong J."/>
            <person name="Rossmann M.G."/>
            <person name="La Scola B."/>
            <person name="Raoult D."/>
            <person name="Koonin E.V."/>
        </authorList>
    </citation>
    <scope>NUCLEOTIDE SEQUENCE [LARGE SCALE GENOMIC DNA]</scope>
    <source>
        <strain evidence="3 4">M10A</strain>
    </source>
</reference>
<dbReference type="KEGG" id="vg:14445821"/>
<feature type="domain" description="Cyclin-like" evidence="2">
    <location>
        <begin position="34"/>
        <end position="120"/>
    </location>
</feature>
<comment type="similarity">
    <text evidence="1">Belongs to the cyclin family.</text>
</comment>
<dbReference type="EMBL" id="JX962719">
    <property type="protein sequence ID" value="AGC02259.1"/>
    <property type="molecule type" value="Genomic_DNA"/>
</dbReference>
<name>L7RCE6_9VIRU</name>
<dbReference type="InterPro" id="IPR036915">
    <property type="entry name" value="Cyclin-like_sf"/>
</dbReference>
<dbReference type="InterPro" id="IPR006671">
    <property type="entry name" value="Cyclin_N"/>
</dbReference>
<evidence type="ECO:0000256" key="1">
    <source>
        <dbReference type="RuleBase" id="RU000383"/>
    </source>
</evidence>
<dbReference type="SMART" id="SM00385">
    <property type="entry name" value="CYCLIN"/>
    <property type="match status" value="1"/>
</dbReference>
<evidence type="ECO:0000313" key="3">
    <source>
        <dbReference type="EMBL" id="AGC02259.1"/>
    </source>
</evidence>
<evidence type="ECO:0000259" key="2">
    <source>
        <dbReference type="SMART" id="SM00385"/>
    </source>
</evidence>